<protein>
    <submittedName>
        <fullName evidence="8">Cellulose synthase (UDP-forming)</fullName>
    </submittedName>
</protein>
<dbReference type="RefSeq" id="WP_113953973.1">
    <property type="nucleotide sequence ID" value="NZ_QNRT01000002.1"/>
</dbReference>
<feature type="transmembrane region" description="Helical" evidence="7">
    <location>
        <begin position="468"/>
        <end position="493"/>
    </location>
</feature>
<dbReference type="GO" id="GO:0005886">
    <property type="term" value="C:plasma membrane"/>
    <property type="evidence" value="ECO:0007669"/>
    <property type="project" value="TreeGrafter"/>
</dbReference>
<dbReference type="SUPFAM" id="SSF53448">
    <property type="entry name" value="Nucleotide-diphospho-sugar transferases"/>
    <property type="match status" value="1"/>
</dbReference>
<dbReference type="AlphaFoldDB" id="A0A395JK76"/>
<dbReference type="InterPro" id="IPR003919">
    <property type="entry name" value="Cell_synth_A"/>
</dbReference>
<comment type="caution">
    <text evidence="8">The sequence shown here is derived from an EMBL/GenBank/DDBJ whole genome shotgun (WGS) entry which is preliminary data.</text>
</comment>
<dbReference type="PANTHER" id="PTHR43867:SF2">
    <property type="entry name" value="CELLULOSE SYNTHASE CATALYTIC SUBUNIT A [UDP-FORMING]"/>
    <property type="match status" value="1"/>
</dbReference>
<dbReference type="PRINTS" id="PR01439">
    <property type="entry name" value="CELLSNTHASEA"/>
</dbReference>
<evidence type="ECO:0000313" key="9">
    <source>
        <dbReference type="Proteomes" id="UP000253083"/>
    </source>
</evidence>
<reference evidence="8 9" key="1">
    <citation type="submission" date="2018-06" db="EMBL/GenBank/DDBJ databases">
        <title>Genomic Encyclopedia of Type Strains, Phase IV (KMG-IV): sequencing the most valuable type-strain genomes for metagenomic binning, comparative biology and taxonomic classification.</title>
        <authorList>
            <person name="Goeker M."/>
        </authorList>
    </citation>
    <scope>NUCLEOTIDE SEQUENCE [LARGE SCALE GENOMIC DNA]</scope>
    <source>
        <strain evidence="8 9">DSM 24032</strain>
    </source>
</reference>
<comment type="subcellular location">
    <subcellularLocation>
        <location evidence="1">Membrane</location>
        <topology evidence="1">Multi-pass membrane protein</topology>
    </subcellularLocation>
</comment>
<keyword evidence="4 7" id="KW-0812">Transmembrane</keyword>
<feature type="transmembrane region" description="Helical" evidence="7">
    <location>
        <begin position="34"/>
        <end position="52"/>
    </location>
</feature>
<feature type="transmembrane region" description="Helical" evidence="7">
    <location>
        <begin position="366"/>
        <end position="388"/>
    </location>
</feature>
<evidence type="ECO:0000256" key="4">
    <source>
        <dbReference type="ARBA" id="ARBA00022692"/>
    </source>
</evidence>
<feature type="transmembrane region" description="Helical" evidence="7">
    <location>
        <begin position="500"/>
        <end position="521"/>
    </location>
</feature>
<dbReference type="OrthoDB" id="9806824at2"/>
<organism evidence="8 9">
    <name type="scientific">Arenicella xantha</name>
    <dbReference type="NCBI Taxonomy" id="644221"/>
    <lineage>
        <taxon>Bacteria</taxon>
        <taxon>Pseudomonadati</taxon>
        <taxon>Pseudomonadota</taxon>
        <taxon>Gammaproteobacteria</taxon>
        <taxon>Arenicellales</taxon>
        <taxon>Arenicellaceae</taxon>
        <taxon>Arenicella</taxon>
    </lineage>
</organism>
<dbReference type="Gene3D" id="3.90.550.10">
    <property type="entry name" value="Spore Coat Polysaccharide Biosynthesis Protein SpsA, Chain A"/>
    <property type="match status" value="1"/>
</dbReference>
<evidence type="ECO:0000256" key="6">
    <source>
        <dbReference type="ARBA" id="ARBA00023136"/>
    </source>
</evidence>
<evidence type="ECO:0000256" key="1">
    <source>
        <dbReference type="ARBA" id="ARBA00004141"/>
    </source>
</evidence>
<dbReference type="GO" id="GO:0035438">
    <property type="term" value="F:cyclic-di-GMP binding"/>
    <property type="evidence" value="ECO:0007669"/>
    <property type="project" value="InterPro"/>
</dbReference>
<keyword evidence="6 7" id="KW-0472">Membrane</keyword>
<dbReference type="GO" id="GO:0016759">
    <property type="term" value="F:cellulose synthase activity"/>
    <property type="evidence" value="ECO:0007669"/>
    <property type="project" value="InterPro"/>
</dbReference>
<evidence type="ECO:0000256" key="2">
    <source>
        <dbReference type="ARBA" id="ARBA00022676"/>
    </source>
</evidence>
<dbReference type="PANTHER" id="PTHR43867">
    <property type="entry name" value="CELLULOSE SYNTHASE CATALYTIC SUBUNIT A [UDP-FORMING]"/>
    <property type="match status" value="1"/>
</dbReference>
<dbReference type="InterPro" id="IPR050321">
    <property type="entry name" value="Glycosyltr_2/OpgH_subfam"/>
</dbReference>
<dbReference type="FunCoup" id="A0A395JK76">
    <property type="interactions" value="89"/>
</dbReference>
<evidence type="ECO:0000313" key="8">
    <source>
        <dbReference type="EMBL" id="RBP51183.1"/>
    </source>
</evidence>
<sequence>MLELYPGVLANLLMLVGLLLLASSDIGKSKASKLVIACLFAFVNVKYLQWRLDETLPAYELSFQSMWMWFFFVTEALAAIALNWHFFIMVAPTNRSPEADQWEKILKSSDNLDAVDVMIPTVNEPLAMLEKTIQGALNLDYPKVNVWVLDDGNREFLKDYCNGIGVNYIAREENIHYKAGNLNNALTLTQAPIICVVDADFVLEPNFLWRTVGLLNDAGIGLVQTPQVFSNPDAIQHNLGGSHAWPESQCAFSDVIQSGRDRWDNAFCYGTSFVVKRECLDAIGGFAKDSVTEDLLTSYVLHGAGYKTRFLNEPLSKGNATQDIAEYIRQRGRWCIGTIQCLFADRGLLRSRSLSLVDRLFLLDPIVYHFGTIWTLLLLVSPMMYWWFGIAPFHSDFGHLLIVLAPRMLLVTFGFYWLSQKKTIPIVSEVGRVVGVFHLTSSIIKALLNPYKQTFRSTIKHTEGADNIIYWQILLPLLGLALLTVLGVIARYLNLLDNDILWRTDFGLMVTLTIYVLWLLYLSCLVCVQRKITSSDDAVYVGSVRKTAKTLIKRMFA</sequence>
<keyword evidence="2" id="KW-0328">Glycosyltransferase</keyword>
<evidence type="ECO:0000256" key="5">
    <source>
        <dbReference type="ARBA" id="ARBA00022989"/>
    </source>
</evidence>
<dbReference type="EMBL" id="QNRT01000002">
    <property type="protein sequence ID" value="RBP51183.1"/>
    <property type="molecule type" value="Genomic_DNA"/>
</dbReference>
<feature type="transmembrane region" description="Helical" evidence="7">
    <location>
        <begin position="6"/>
        <end position="22"/>
    </location>
</feature>
<keyword evidence="5 7" id="KW-1133">Transmembrane helix</keyword>
<proteinExistence type="predicted"/>
<dbReference type="Pfam" id="PF13641">
    <property type="entry name" value="Glyco_tranf_2_3"/>
    <property type="match status" value="1"/>
</dbReference>
<dbReference type="Proteomes" id="UP000253083">
    <property type="component" value="Unassembled WGS sequence"/>
</dbReference>
<dbReference type="InParanoid" id="A0A395JK76"/>
<name>A0A395JK76_9GAMM</name>
<evidence type="ECO:0000256" key="3">
    <source>
        <dbReference type="ARBA" id="ARBA00022679"/>
    </source>
</evidence>
<accession>A0A395JK76</accession>
<dbReference type="GO" id="GO:0006011">
    <property type="term" value="P:UDP-alpha-D-glucose metabolic process"/>
    <property type="evidence" value="ECO:0007669"/>
    <property type="project" value="InterPro"/>
</dbReference>
<evidence type="ECO:0000256" key="7">
    <source>
        <dbReference type="SAM" id="Phobius"/>
    </source>
</evidence>
<dbReference type="CDD" id="cd06421">
    <property type="entry name" value="CESA_CelA_like"/>
    <property type="match status" value="1"/>
</dbReference>
<feature type="transmembrane region" description="Helical" evidence="7">
    <location>
        <begin position="67"/>
        <end position="87"/>
    </location>
</feature>
<keyword evidence="3" id="KW-0808">Transferase</keyword>
<feature type="transmembrane region" description="Helical" evidence="7">
    <location>
        <begin position="400"/>
        <end position="418"/>
    </location>
</feature>
<keyword evidence="9" id="KW-1185">Reference proteome</keyword>
<gene>
    <name evidence="8" type="ORF">DFR28_102602</name>
</gene>
<dbReference type="InterPro" id="IPR029044">
    <property type="entry name" value="Nucleotide-diphossugar_trans"/>
</dbReference>